<dbReference type="InterPro" id="IPR050659">
    <property type="entry name" value="Peptidase_M24B"/>
</dbReference>
<dbReference type="Gene3D" id="3.40.350.10">
    <property type="entry name" value="Creatinase/prolidase N-terminal domain"/>
    <property type="match status" value="1"/>
</dbReference>
<dbReference type="GO" id="GO:0008235">
    <property type="term" value="F:metalloexopeptidase activity"/>
    <property type="evidence" value="ECO:0007669"/>
    <property type="project" value="UniProtKB-ARBA"/>
</dbReference>
<accession>A0A0G0W8G1</accession>
<evidence type="ECO:0000313" key="5">
    <source>
        <dbReference type="EMBL" id="KKS09274.1"/>
    </source>
</evidence>
<dbReference type="CDD" id="cd01092">
    <property type="entry name" value="APP-like"/>
    <property type="match status" value="1"/>
</dbReference>
<dbReference type="InterPro" id="IPR000994">
    <property type="entry name" value="Pept_M24"/>
</dbReference>
<dbReference type="InterPro" id="IPR029149">
    <property type="entry name" value="Creatin/AminoP/Spt16_N"/>
</dbReference>
<dbReference type="GO" id="GO:0046872">
    <property type="term" value="F:metal ion binding"/>
    <property type="evidence" value="ECO:0007669"/>
    <property type="project" value="UniProtKB-KW"/>
</dbReference>
<keyword evidence="1" id="KW-0479">Metal-binding</keyword>
<dbReference type="PANTHER" id="PTHR46112:SF2">
    <property type="entry name" value="XAA-PRO AMINOPEPTIDASE P-RELATED"/>
    <property type="match status" value="1"/>
</dbReference>
<comment type="caution">
    <text evidence="5">The sequence shown here is derived from an EMBL/GenBank/DDBJ whole genome shotgun (WGS) entry which is preliminary data.</text>
</comment>
<organism evidence="5 6">
    <name type="scientific">candidate division CPR2 bacterium GW2011_GWC1_41_48</name>
    <dbReference type="NCBI Taxonomy" id="1618344"/>
    <lineage>
        <taxon>Bacteria</taxon>
        <taxon>Bacteria division CPR2</taxon>
    </lineage>
</organism>
<dbReference type="AlphaFoldDB" id="A0A0G0W8G1"/>
<dbReference type="Pfam" id="PF00557">
    <property type="entry name" value="Peptidase_M24"/>
    <property type="match status" value="1"/>
</dbReference>
<dbReference type="SUPFAM" id="SSF55920">
    <property type="entry name" value="Creatinase/aminopeptidase"/>
    <property type="match status" value="1"/>
</dbReference>
<keyword evidence="2" id="KW-0378">Hydrolase</keyword>
<dbReference type="SUPFAM" id="SSF53092">
    <property type="entry name" value="Creatinase/prolidase N-terminal domain"/>
    <property type="match status" value="1"/>
</dbReference>
<dbReference type="PATRIC" id="fig|1618344.3.peg.384"/>
<dbReference type="Gene3D" id="3.90.230.10">
    <property type="entry name" value="Creatinase/methionine aminopeptidase superfamily"/>
    <property type="match status" value="1"/>
</dbReference>
<name>A0A0G0W8G1_UNCC2</name>
<feature type="domain" description="Peptidase M24" evidence="3">
    <location>
        <begin position="150"/>
        <end position="351"/>
    </location>
</feature>
<dbReference type="PANTHER" id="PTHR46112">
    <property type="entry name" value="AMINOPEPTIDASE"/>
    <property type="match status" value="1"/>
</dbReference>
<feature type="domain" description="Creatinase N-terminal" evidence="4">
    <location>
        <begin position="6"/>
        <end position="140"/>
    </location>
</feature>
<protein>
    <submittedName>
        <fullName evidence="5">Peptidase M24</fullName>
    </submittedName>
</protein>
<dbReference type="Pfam" id="PF01321">
    <property type="entry name" value="Creatinase_N"/>
    <property type="match status" value="1"/>
</dbReference>
<evidence type="ECO:0000256" key="1">
    <source>
        <dbReference type="ARBA" id="ARBA00022723"/>
    </source>
</evidence>
<dbReference type="InterPro" id="IPR001714">
    <property type="entry name" value="Pept_M24_MAP"/>
</dbReference>
<evidence type="ECO:0000313" key="6">
    <source>
        <dbReference type="Proteomes" id="UP000033869"/>
    </source>
</evidence>
<dbReference type="Proteomes" id="UP000033869">
    <property type="component" value="Unassembled WGS sequence"/>
</dbReference>
<dbReference type="InterPro" id="IPR000587">
    <property type="entry name" value="Creatinase_N"/>
</dbReference>
<sequence>MSFTNRLNNLVDQLKRNDLDALIVTNLKNIYYLTGYFALAGDSIQSFRDPEAVLMVTKKELIIMADKRSAGSVKNVKETRFLEFPYPFSHKALDKILSELGGVKNVGFEADSLIYGEAKDLLGGKKYNFIDASEIIKNLRTTKDPQEIEYLTKAAEVTDLAFQHIVKKINLGMTEKEISREIQAFLFKEGDGVAFGPIVASGVGSAIPHYRPTDKKIKKGDMLLLDFGGAYKGYLGDMTRTIFLGKPTERQKEVYNLVLKAQQEALKTIRPGIRASKPHETVLRFFGTENLAENFLHGTGHGVGLNIHEAPSLSPRGDSKIREGMVFSVEPGLYFENWGGVRIEDVVTVTKDGYRNLTRSSKEMIII</sequence>
<dbReference type="PRINTS" id="PR00599">
    <property type="entry name" value="MAPEPTIDASE"/>
</dbReference>
<gene>
    <name evidence="5" type="ORF">UU65_C0002G0052</name>
</gene>
<dbReference type="EMBL" id="LCBL01000002">
    <property type="protein sequence ID" value="KKS09274.1"/>
    <property type="molecule type" value="Genomic_DNA"/>
</dbReference>
<evidence type="ECO:0000259" key="4">
    <source>
        <dbReference type="Pfam" id="PF01321"/>
    </source>
</evidence>
<dbReference type="InterPro" id="IPR036005">
    <property type="entry name" value="Creatinase/aminopeptidase-like"/>
</dbReference>
<dbReference type="PROSITE" id="PS00491">
    <property type="entry name" value="PROLINE_PEPTIDASE"/>
    <property type="match status" value="1"/>
</dbReference>
<proteinExistence type="predicted"/>
<dbReference type="InterPro" id="IPR001131">
    <property type="entry name" value="Peptidase_M24B_aminopep-P_CS"/>
</dbReference>
<evidence type="ECO:0000256" key="2">
    <source>
        <dbReference type="ARBA" id="ARBA00022801"/>
    </source>
</evidence>
<reference evidence="5 6" key="1">
    <citation type="journal article" date="2015" name="Nature">
        <title>rRNA introns, odd ribosomes, and small enigmatic genomes across a large radiation of phyla.</title>
        <authorList>
            <person name="Brown C.T."/>
            <person name="Hug L.A."/>
            <person name="Thomas B.C."/>
            <person name="Sharon I."/>
            <person name="Castelle C.J."/>
            <person name="Singh A."/>
            <person name="Wilkins M.J."/>
            <person name="Williams K.H."/>
            <person name="Banfield J.F."/>
        </authorList>
    </citation>
    <scope>NUCLEOTIDE SEQUENCE [LARGE SCALE GENOMIC DNA]</scope>
</reference>
<evidence type="ECO:0000259" key="3">
    <source>
        <dbReference type="Pfam" id="PF00557"/>
    </source>
</evidence>
<dbReference type="GO" id="GO:0004177">
    <property type="term" value="F:aminopeptidase activity"/>
    <property type="evidence" value="ECO:0007669"/>
    <property type="project" value="UniProtKB-ARBA"/>
</dbReference>